<protein>
    <recommendedName>
        <fullName evidence="5">Thiamine transporter 2</fullName>
    </recommendedName>
</protein>
<name>A0A9P0IKM0_APHGO</name>
<feature type="transmembrane region" description="Helical" evidence="2">
    <location>
        <begin position="339"/>
        <end position="357"/>
    </location>
</feature>
<dbReference type="SUPFAM" id="SSF103473">
    <property type="entry name" value="MFS general substrate transporter"/>
    <property type="match status" value="1"/>
</dbReference>
<accession>A0A9P0IKM0</accession>
<dbReference type="Gene3D" id="1.20.1250.20">
    <property type="entry name" value="MFS general substrate transporter like domains"/>
    <property type="match status" value="1"/>
</dbReference>
<dbReference type="PANTHER" id="PTHR10686">
    <property type="entry name" value="FOLATE TRANSPORTER"/>
    <property type="match status" value="1"/>
</dbReference>
<reference evidence="3" key="2">
    <citation type="submission" date="2022-10" db="EMBL/GenBank/DDBJ databases">
        <authorList>
            <consortium name="ENA_rothamsted_submissions"/>
            <consortium name="culmorum"/>
            <person name="King R."/>
        </authorList>
    </citation>
    <scope>NUCLEOTIDE SEQUENCE</scope>
</reference>
<feature type="transmembrane region" description="Helical" evidence="2">
    <location>
        <begin position="394"/>
        <end position="418"/>
    </location>
</feature>
<feature type="transmembrane region" description="Helical" evidence="2">
    <location>
        <begin position="46"/>
        <end position="66"/>
    </location>
</feature>
<keyword evidence="2" id="KW-0812">Transmembrane</keyword>
<sequence length="468" mass="52874">MKKWKKISLFVCVFAFVRELRPIEPFYAAYMTSPAINITLTQTSRDVYAVGAYSCFGLIIIVFLITDYLKYKPVLIMDGICGIITYCNIVGHPSLLRLQIGQVFYGFFFSSEVAYFGYLYAMTDDKRYYQRITGQARAACLSGKFLSSLFAQTVSLVNGSVPYVELVYVSVFGMFFSAVWAFLMPDVTNSVYFHNERSESIEQPTPPVTNTTSSSGASKTIENIESQPSNTKVAKITNKEINKNKSLGQVLLYLKKDFIRSYSDPYVIKLCLWWAFAFGAYVQVYTYINVLYTYVLDLNEDSHFTLYNGAAESLNTLIGAIAAYSIGKLELNWFKVGDLFLGIGSILAGIVLLGCFYTRTMWFIYAFYIIYGCLYQTMLTVAESEVAKRLSRDSYGLVFGFNSFIALFLHTLMTYGIVQGHIISVSTIQQFLIYAVYYMAIGAVFLIFSIKNYFSSTTTAANLIECKQ</sequence>
<feature type="transmembrane region" description="Helical" evidence="2">
    <location>
        <begin position="363"/>
        <end position="382"/>
    </location>
</feature>
<dbReference type="NCBIfam" id="TIGR00806">
    <property type="entry name" value="rfc"/>
    <property type="match status" value="1"/>
</dbReference>
<proteinExistence type="inferred from homology"/>
<dbReference type="EMBL" id="OU899034">
    <property type="protein sequence ID" value="CAH1708868.1"/>
    <property type="molecule type" value="Genomic_DNA"/>
</dbReference>
<feature type="transmembrane region" description="Helical" evidence="2">
    <location>
        <begin position="166"/>
        <end position="183"/>
    </location>
</feature>
<reference evidence="3" key="1">
    <citation type="submission" date="2022-02" db="EMBL/GenBank/DDBJ databases">
        <authorList>
            <person name="King R."/>
        </authorList>
    </citation>
    <scope>NUCLEOTIDE SEQUENCE</scope>
</reference>
<gene>
    <name evidence="3" type="ORF">APHIGO_LOCUS583</name>
</gene>
<dbReference type="InterPro" id="IPR036259">
    <property type="entry name" value="MFS_trans_sf"/>
</dbReference>
<dbReference type="InterPro" id="IPR002666">
    <property type="entry name" value="Folate_carrier"/>
</dbReference>
<organism evidence="3 4">
    <name type="scientific">Aphis gossypii</name>
    <name type="common">Cotton aphid</name>
    <dbReference type="NCBI Taxonomy" id="80765"/>
    <lineage>
        <taxon>Eukaryota</taxon>
        <taxon>Metazoa</taxon>
        <taxon>Ecdysozoa</taxon>
        <taxon>Arthropoda</taxon>
        <taxon>Hexapoda</taxon>
        <taxon>Insecta</taxon>
        <taxon>Pterygota</taxon>
        <taxon>Neoptera</taxon>
        <taxon>Paraneoptera</taxon>
        <taxon>Hemiptera</taxon>
        <taxon>Sternorrhyncha</taxon>
        <taxon>Aphidomorpha</taxon>
        <taxon>Aphidoidea</taxon>
        <taxon>Aphididae</taxon>
        <taxon>Aphidini</taxon>
        <taxon>Aphis</taxon>
        <taxon>Aphis</taxon>
    </lineage>
</organism>
<evidence type="ECO:0000256" key="2">
    <source>
        <dbReference type="SAM" id="Phobius"/>
    </source>
</evidence>
<evidence type="ECO:0000256" key="1">
    <source>
        <dbReference type="ARBA" id="ARBA00005773"/>
    </source>
</evidence>
<keyword evidence="4" id="KW-1185">Reference proteome</keyword>
<feature type="transmembrane region" description="Helical" evidence="2">
    <location>
        <begin position="430"/>
        <end position="448"/>
    </location>
</feature>
<dbReference type="AlphaFoldDB" id="A0A9P0IKM0"/>
<comment type="similarity">
    <text evidence="1">Belongs to the reduced folate carrier (RFC) transporter (TC 2.A.48) family.</text>
</comment>
<feature type="transmembrane region" description="Helical" evidence="2">
    <location>
        <begin position="103"/>
        <end position="121"/>
    </location>
</feature>
<dbReference type="GO" id="GO:0090482">
    <property type="term" value="F:vitamin transmembrane transporter activity"/>
    <property type="evidence" value="ECO:0007669"/>
    <property type="project" value="InterPro"/>
</dbReference>
<dbReference type="OrthoDB" id="18814at2759"/>
<keyword evidence="2" id="KW-1133">Transmembrane helix</keyword>
<keyword evidence="2" id="KW-0472">Membrane</keyword>
<dbReference type="GO" id="GO:0005886">
    <property type="term" value="C:plasma membrane"/>
    <property type="evidence" value="ECO:0007669"/>
    <property type="project" value="TreeGrafter"/>
</dbReference>
<dbReference type="Proteomes" id="UP001154329">
    <property type="component" value="Chromosome 1"/>
</dbReference>
<evidence type="ECO:0008006" key="5">
    <source>
        <dbReference type="Google" id="ProtNLM"/>
    </source>
</evidence>
<dbReference type="PANTHER" id="PTHR10686:SF18">
    <property type="entry name" value="IP11787P-RELATED"/>
    <property type="match status" value="1"/>
</dbReference>
<feature type="transmembrane region" description="Helical" evidence="2">
    <location>
        <begin position="73"/>
        <end position="91"/>
    </location>
</feature>
<dbReference type="Pfam" id="PF01770">
    <property type="entry name" value="Folate_carrier"/>
    <property type="match status" value="1"/>
</dbReference>
<feature type="transmembrane region" description="Helical" evidence="2">
    <location>
        <begin position="266"/>
        <end position="286"/>
    </location>
</feature>
<evidence type="ECO:0000313" key="3">
    <source>
        <dbReference type="EMBL" id="CAH1708868.1"/>
    </source>
</evidence>
<evidence type="ECO:0000313" key="4">
    <source>
        <dbReference type="Proteomes" id="UP001154329"/>
    </source>
</evidence>
<feature type="transmembrane region" description="Helical" evidence="2">
    <location>
        <begin position="306"/>
        <end position="327"/>
    </location>
</feature>